<reference evidence="2 3" key="1">
    <citation type="journal article" date="2012" name="BMC Genomics">
        <title>Comparative genomic analysis and phylogenetic position of Theileria equi.</title>
        <authorList>
            <person name="Kappmeyer L.S."/>
            <person name="Thiagarajan M."/>
            <person name="Herndon D.R."/>
            <person name="Ramsay J.D."/>
            <person name="Caler E."/>
            <person name="Djikeng A."/>
            <person name="Gillespie J.J."/>
            <person name="Lau A.O."/>
            <person name="Roalson E.H."/>
            <person name="Silva J.C."/>
            <person name="Silva M.G."/>
            <person name="Suarez C.E."/>
            <person name="Ueti M.W."/>
            <person name="Nene V.M."/>
            <person name="Mealey R.H."/>
            <person name="Knowles D.P."/>
            <person name="Brayton K.A."/>
        </authorList>
    </citation>
    <scope>NUCLEOTIDE SEQUENCE [LARGE SCALE GENOMIC DNA]</scope>
    <source>
        <strain evidence="2 3">WA</strain>
    </source>
</reference>
<proteinExistence type="predicted"/>
<dbReference type="RefSeq" id="XP_004829177.1">
    <property type="nucleotide sequence ID" value="XM_004829120.1"/>
</dbReference>
<dbReference type="AlphaFoldDB" id="L0AWW6"/>
<feature type="chain" id="PRO_5003939471" evidence="1">
    <location>
        <begin position="24"/>
        <end position="254"/>
    </location>
</feature>
<dbReference type="VEuPathDB" id="PiroplasmaDB:BEWA_023600"/>
<name>L0AWW6_THEEQ</name>
<dbReference type="Proteomes" id="UP000031512">
    <property type="component" value="Chromosome 1"/>
</dbReference>
<sequence length="254" mass="29058">MSSFILSILSLFIFALSSLKVIADRGTDRLAINLDISEPNRLEIDVDPSLQVPNGTNYAIKSYASLFHVIGDVTDAGRSIIGRNPEALGRFVFVVLREDGTKYVRVTDTYCIETRNSPRDVEEFIRKPFNLYYSKIYRAPIEVDVRRQITNHLVKLEETQYPELGTRIKIYSVQDSMTDEVTIGTVRYGACVLDRRIEGLIERRVEMTESRNPEITIVSKYRNGYIVAKSYNFSDESNSFHLADTAKTFMSLRE</sequence>
<feature type="signal peptide" evidence="1">
    <location>
        <begin position="1"/>
        <end position="23"/>
    </location>
</feature>
<evidence type="ECO:0000313" key="2">
    <source>
        <dbReference type="EMBL" id="AFZ79511.1"/>
    </source>
</evidence>
<accession>L0AWW6</accession>
<evidence type="ECO:0000313" key="3">
    <source>
        <dbReference type="Proteomes" id="UP000031512"/>
    </source>
</evidence>
<organism evidence="2 3">
    <name type="scientific">Theileria equi strain WA</name>
    <dbReference type="NCBI Taxonomy" id="1537102"/>
    <lineage>
        <taxon>Eukaryota</taxon>
        <taxon>Sar</taxon>
        <taxon>Alveolata</taxon>
        <taxon>Apicomplexa</taxon>
        <taxon>Aconoidasida</taxon>
        <taxon>Piroplasmida</taxon>
        <taxon>Theileriidae</taxon>
        <taxon>Theileria</taxon>
    </lineage>
</organism>
<dbReference type="GeneID" id="15807164"/>
<keyword evidence="1" id="KW-0732">Signal</keyword>
<protein>
    <submittedName>
        <fullName evidence="2">Signal peptide-containing protein</fullName>
    </submittedName>
</protein>
<dbReference type="KEGG" id="beq:BEWA_023600"/>
<gene>
    <name evidence="2" type="ORF">BEWA_023600</name>
</gene>
<evidence type="ECO:0000256" key="1">
    <source>
        <dbReference type="SAM" id="SignalP"/>
    </source>
</evidence>
<keyword evidence="3" id="KW-1185">Reference proteome</keyword>
<dbReference type="EMBL" id="CP001669">
    <property type="protein sequence ID" value="AFZ79511.1"/>
    <property type="molecule type" value="Genomic_DNA"/>
</dbReference>
<dbReference type="eggNOG" id="ENOG502QXSK">
    <property type="taxonomic scope" value="Eukaryota"/>
</dbReference>